<feature type="compositionally biased region" description="Low complexity" evidence="1">
    <location>
        <begin position="286"/>
        <end position="304"/>
    </location>
</feature>
<feature type="compositionally biased region" description="Pro residues" evidence="1">
    <location>
        <begin position="345"/>
        <end position="363"/>
    </location>
</feature>
<dbReference type="EMBL" id="JAFCIX010000474">
    <property type="protein sequence ID" value="KAH6589140.1"/>
    <property type="molecule type" value="Genomic_DNA"/>
</dbReference>
<comment type="caution">
    <text evidence="3">The sequence shown here is derived from an EMBL/GenBank/DDBJ whole genome shotgun (WGS) entry which is preliminary data.</text>
</comment>
<dbReference type="InterPro" id="IPR001846">
    <property type="entry name" value="VWF_type-D"/>
</dbReference>
<protein>
    <recommendedName>
        <fullName evidence="2">VWFD domain-containing protein</fullName>
    </recommendedName>
</protein>
<sequence>MSMSDCMIVFNSDNWNVPQEITAIPAPLFVGSSNHPIPLGFDTELLAKAVTVGPLSAELSTTDTLKVTQRGSAFSRICSIIENQVNTFDSLKFSFNEPGWYYMMFTRDIEIQVFMDECTAGLLCVKKVVAGYGSSVMKMDVSGTVKSLREYSVTEVTQNTNGLQYLAGPEANEHAIYFPYGLVLEINVLKHNGIVFLNVNMFLVTGYPSPSGLCNIPRDPSPDNKLVGPNGRLYRPEREDEAAAFTNSWSLEDEDVLTNLDAETLNPSIQLGTVCKFPKDPRPKPTTTAATTTTTTTTTTTSTTTTATTAVDLSKSTLSPTITYVLSSTTITTSPSTTSTTSPYHPDPPSPGGYVRPPPPSPAPRLDSPLDIRLHGQLVSRVESYKYLGVLIDSKLDHSAWLKQKRSSLEHTISALHPVLANHQLTVNYRSRVFSVVVMGKAYYGLELVGGNKSHLAPLQTTINKGIRLFTGARLSTAIGPLLVETGIGSLLTRSLVSRVRLLERSVTKRTPINAICSGTDNDVFTLNVQGQLVRSQRWFWSRRTKQLYRNRYWLTPQVRPKTVKQRHSFALMKTLQTCGDSVSLQKYVTRQLLDTFGFFKDPSFDQSRAHGTRYLMLARMDALWTARKAIQIGILVDTHPFSVDHCILCNQQLLSTSIAHLVVECEQVTGHRIQSGLVPAIQKSRLRLLGRALDPGVENVYTWLRGGVLNGQSRSGPALVGRDCGA</sequence>
<name>A0ABQ8F1T4_9FUNG</name>
<feature type="region of interest" description="Disordered" evidence="1">
    <location>
        <begin position="276"/>
        <end position="304"/>
    </location>
</feature>
<feature type="region of interest" description="Disordered" evidence="1">
    <location>
        <begin position="331"/>
        <end position="369"/>
    </location>
</feature>
<keyword evidence="4" id="KW-1185">Reference proteome</keyword>
<evidence type="ECO:0000256" key="1">
    <source>
        <dbReference type="SAM" id="MobiDB-lite"/>
    </source>
</evidence>
<feature type="compositionally biased region" description="Low complexity" evidence="1">
    <location>
        <begin position="331"/>
        <end position="344"/>
    </location>
</feature>
<dbReference type="Proteomes" id="UP001648503">
    <property type="component" value="Unassembled WGS sequence"/>
</dbReference>
<reference evidence="3 4" key="1">
    <citation type="submission" date="2021-02" db="EMBL/GenBank/DDBJ databases">
        <title>Variation within the Batrachochytrium salamandrivorans European outbreak.</title>
        <authorList>
            <person name="Kelly M."/>
            <person name="Pasmans F."/>
            <person name="Shea T.P."/>
            <person name="Munoz J.F."/>
            <person name="Carranza S."/>
            <person name="Cuomo C.A."/>
            <person name="Martel A."/>
        </authorList>
    </citation>
    <scope>NUCLEOTIDE SEQUENCE [LARGE SCALE GENOMIC DNA]</scope>
    <source>
        <strain evidence="3 4">AMFP18/2</strain>
    </source>
</reference>
<gene>
    <name evidence="3" type="ORF">BASA50_010239</name>
</gene>
<organism evidence="3 4">
    <name type="scientific">Batrachochytrium salamandrivorans</name>
    <dbReference type="NCBI Taxonomy" id="1357716"/>
    <lineage>
        <taxon>Eukaryota</taxon>
        <taxon>Fungi</taxon>
        <taxon>Fungi incertae sedis</taxon>
        <taxon>Chytridiomycota</taxon>
        <taxon>Chytridiomycota incertae sedis</taxon>
        <taxon>Chytridiomycetes</taxon>
        <taxon>Rhizophydiales</taxon>
        <taxon>Rhizophydiales incertae sedis</taxon>
        <taxon>Batrachochytrium</taxon>
    </lineage>
</organism>
<feature type="domain" description="VWFD" evidence="2">
    <location>
        <begin position="76"/>
        <end position="257"/>
    </location>
</feature>
<dbReference type="PROSITE" id="PS51233">
    <property type="entry name" value="VWFD"/>
    <property type="match status" value="1"/>
</dbReference>
<evidence type="ECO:0000259" key="2">
    <source>
        <dbReference type="PROSITE" id="PS51233"/>
    </source>
</evidence>
<evidence type="ECO:0000313" key="3">
    <source>
        <dbReference type="EMBL" id="KAH6589140.1"/>
    </source>
</evidence>
<evidence type="ECO:0000313" key="4">
    <source>
        <dbReference type="Proteomes" id="UP001648503"/>
    </source>
</evidence>
<proteinExistence type="predicted"/>
<accession>A0ABQ8F1T4</accession>